<dbReference type="EMBL" id="JARWAO010000004">
    <property type="protein sequence ID" value="MDR5896238.1"/>
    <property type="molecule type" value="Genomic_DNA"/>
</dbReference>
<dbReference type="InterPro" id="IPR026267">
    <property type="entry name" value="YgjV"/>
</dbReference>
<dbReference type="PIRSF" id="PIRSF011443">
    <property type="entry name" value="YgjV"/>
    <property type="match status" value="1"/>
</dbReference>
<proteinExistence type="predicted"/>
<keyword evidence="1" id="KW-0812">Transmembrane</keyword>
<dbReference type="RefSeq" id="WP_251594730.1">
    <property type="nucleotide sequence ID" value="NZ_JAMLJI010000004.1"/>
</dbReference>
<gene>
    <name evidence="2" type="ORF">QC825_09150</name>
</gene>
<reference evidence="2 3" key="1">
    <citation type="submission" date="2023-04" db="EMBL/GenBank/DDBJ databases">
        <title>A long-awaited taxogenomic arrangement of the family Halomonadaceae.</title>
        <authorList>
            <person name="De La Haba R."/>
            <person name="Chuvochina M."/>
            <person name="Wittouck S."/>
            <person name="Arahal D.R."/>
            <person name="Sanchez-Porro C."/>
            <person name="Hugenholtz P."/>
            <person name="Ventosa A."/>
        </authorList>
    </citation>
    <scope>NUCLEOTIDE SEQUENCE [LARGE SCALE GENOMIC DNA]</scope>
    <source>
        <strain evidence="2 3">DSM 22428</strain>
    </source>
</reference>
<feature type="transmembrane region" description="Helical" evidence="1">
    <location>
        <begin position="77"/>
        <end position="95"/>
    </location>
</feature>
<comment type="caution">
    <text evidence="2">The sequence shown here is derived from an EMBL/GenBank/DDBJ whole genome shotgun (WGS) entry which is preliminary data.</text>
</comment>
<organism evidence="2 3">
    <name type="scientific">Larsenimonas suaedae</name>
    <dbReference type="NCBI Taxonomy" id="1851019"/>
    <lineage>
        <taxon>Bacteria</taxon>
        <taxon>Pseudomonadati</taxon>
        <taxon>Pseudomonadota</taxon>
        <taxon>Gammaproteobacteria</taxon>
        <taxon>Oceanospirillales</taxon>
        <taxon>Halomonadaceae</taxon>
        <taxon>Larsenimonas</taxon>
    </lineage>
</organism>
<evidence type="ECO:0000313" key="2">
    <source>
        <dbReference type="EMBL" id="MDR5896238.1"/>
    </source>
</evidence>
<dbReference type="InterPro" id="IPR019629">
    <property type="entry name" value="Uncharacterised_HI1736/YgjV"/>
</dbReference>
<keyword evidence="1" id="KW-0472">Membrane</keyword>
<feature type="transmembrane region" description="Helical" evidence="1">
    <location>
        <begin position="34"/>
        <end position="65"/>
    </location>
</feature>
<name>A0ABU1GW55_9GAMM</name>
<feature type="transmembrane region" description="Helical" evidence="1">
    <location>
        <begin position="12"/>
        <end position="28"/>
    </location>
</feature>
<dbReference type="Pfam" id="PF10688">
    <property type="entry name" value="Imp-YgjV"/>
    <property type="match status" value="1"/>
</dbReference>
<evidence type="ECO:0000313" key="3">
    <source>
        <dbReference type="Proteomes" id="UP001269375"/>
    </source>
</evidence>
<dbReference type="Proteomes" id="UP001269375">
    <property type="component" value="Unassembled WGS sequence"/>
</dbReference>
<sequence>MFESLTDLAGQFFGLASLVLCILAFLNTRDDRLMALLLLANAAFALQFAFFQSWTASILSVLVMVRIALARRYPGHRGVMMAVLIASALAAWLTWQSLADAPALVAMLVGTVSMFLLKGVALRVCMALAAAFWLASHLLAGSIGGVTAEAMVILANAITITRLIRRRQKNAAPPGVGEPDGHQTYRT</sequence>
<feature type="transmembrane region" description="Helical" evidence="1">
    <location>
        <begin position="146"/>
        <end position="164"/>
    </location>
</feature>
<evidence type="ECO:0000256" key="1">
    <source>
        <dbReference type="SAM" id="Phobius"/>
    </source>
</evidence>
<protein>
    <submittedName>
        <fullName evidence="2">YgjV family protein</fullName>
    </submittedName>
</protein>
<keyword evidence="1" id="KW-1133">Transmembrane helix</keyword>
<keyword evidence="3" id="KW-1185">Reference proteome</keyword>
<accession>A0ABU1GW55</accession>